<evidence type="ECO:0000313" key="3">
    <source>
        <dbReference type="Proteomes" id="UP000634668"/>
    </source>
</evidence>
<dbReference type="Proteomes" id="UP000634668">
    <property type="component" value="Unassembled WGS sequence"/>
</dbReference>
<sequence>MKPKYKAFIYNFLGFAILFVTVRLVLGMLLTIDTLILAIIAAVVASVLAPKFAAVKTSEGDKVMMKWIFLKGVREL</sequence>
<dbReference type="AlphaFoldDB" id="A0A918MKQ3"/>
<evidence type="ECO:0000256" key="1">
    <source>
        <dbReference type="SAM" id="Phobius"/>
    </source>
</evidence>
<reference evidence="2" key="2">
    <citation type="submission" date="2020-09" db="EMBL/GenBank/DDBJ databases">
        <authorList>
            <person name="Sun Q."/>
            <person name="Kim S."/>
        </authorList>
    </citation>
    <scope>NUCLEOTIDE SEQUENCE</scope>
    <source>
        <strain evidence="2">KCTC 12113</strain>
    </source>
</reference>
<keyword evidence="1" id="KW-0812">Transmembrane</keyword>
<keyword evidence="1" id="KW-1133">Transmembrane helix</keyword>
<name>A0A918MKQ3_9FLAO</name>
<dbReference type="RefSeq" id="WP_026812704.1">
    <property type="nucleotide sequence ID" value="NZ_BMWP01000008.1"/>
</dbReference>
<reference evidence="2" key="1">
    <citation type="journal article" date="2014" name="Int. J. Syst. Evol. Microbiol.">
        <title>Complete genome sequence of Corynebacterium casei LMG S-19264T (=DSM 44701T), isolated from a smear-ripened cheese.</title>
        <authorList>
            <consortium name="US DOE Joint Genome Institute (JGI-PGF)"/>
            <person name="Walter F."/>
            <person name="Albersmeier A."/>
            <person name="Kalinowski J."/>
            <person name="Ruckert C."/>
        </authorList>
    </citation>
    <scope>NUCLEOTIDE SEQUENCE</scope>
    <source>
        <strain evidence="2">KCTC 12113</strain>
    </source>
</reference>
<gene>
    <name evidence="2" type="ORF">GCM10007383_15850</name>
</gene>
<dbReference type="EMBL" id="BMWP01000008">
    <property type="protein sequence ID" value="GGW31365.1"/>
    <property type="molecule type" value="Genomic_DNA"/>
</dbReference>
<accession>A0A918MKQ3</accession>
<feature type="transmembrane region" description="Helical" evidence="1">
    <location>
        <begin position="35"/>
        <end position="55"/>
    </location>
</feature>
<organism evidence="2 3">
    <name type="scientific">Arenibacter certesii</name>
    <dbReference type="NCBI Taxonomy" id="228955"/>
    <lineage>
        <taxon>Bacteria</taxon>
        <taxon>Pseudomonadati</taxon>
        <taxon>Bacteroidota</taxon>
        <taxon>Flavobacteriia</taxon>
        <taxon>Flavobacteriales</taxon>
        <taxon>Flavobacteriaceae</taxon>
        <taxon>Arenibacter</taxon>
    </lineage>
</organism>
<feature type="transmembrane region" description="Helical" evidence="1">
    <location>
        <begin position="7"/>
        <end position="29"/>
    </location>
</feature>
<protein>
    <submittedName>
        <fullName evidence="2">Uncharacterized protein</fullName>
    </submittedName>
</protein>
<comment type="caution">
    <text evidence="2">The sequence shown here is derived from an EMBL/GenBank/DDBJ whole genome shotgun (WGS) entry which is preliminary data.</text>
</comment>
<keyword evidence="3" id="KW-1185">Reference proteome</keyword>
<proteinExistence type="predicted"/>
<evidence type="ECO:0000313" key="2">
    <source>
        <dbReference type="EMBL" id="GGW31365.1"/>
    </source>
</evidence>
<keyword evidence="1" id="KW-0472">Membrane</keyword>